<organism evidence="1 2">
    <name type="scientific">Mucuna pruriens</name>
    <name type="common">Velvet bean</name>
    <name type="synonym">Dolichos pruriens</name>
    <dbReference type="NCBI Taxonomy" id="157652"/>
    <lineage>
        <taxon>Eukaryota</taxon>
        <taxon>Viridiplantae</taxon>
        <taxon>Streptophyta</taxon>
        <taxon>Embryophyta</taxon>
        <taxon>Tracheophyta</taxon>
        <taxon>Spermatophyta</taxon>
        <taxon>Magnoliopsida</taxon>
        <taxon>eudicotyledons</taxon>
        <taxon>Gunneridae</taxon>
        <taxon>Pentapetalae</taxon>
        <taxon>rosids</taxon>
        <taxon>fabids</taxon>
        <taxon>Fabales</taxon>
        <taxon>Fabaceae</taxon>
        <taxon>Papilionoideae</taxon>
        <taxon>50 kb inversion clade</taxon>
        <taxon>NPAAA clade</taxon>
        <taxon>indigoferoid/millettioid clade</taxon>
        <taxon>Phaseoleae</taxon>
        <taxon>Mucuna</taxon>
    </lineage>
</organism>
<evidence type="ECO:0000313" key="2">
    <source>
        <dbReference type="Proteomes" id="UP000257109"/>
    </source>
</evidence>
<comment type="caution">
    <text evidence="1">The sequence shown here is derived from an EMBL/GenBank/DDBJ whole genome shotgun (WGS) entry which is preliminary data.</text>
</comment>
<feature type="non-terminal residue" evidence="1">
    <location>
        <position position="1"/>
    </location>
</feature>
<proteinExistence type="predicted"/>
<gene>
    <name evidence="1" type="ORF">CR513_19111</name>
</gene>
<protein>
    <recommendedName>
        <fullName evidence="3">Reverse transcriptase domain-containing protein</fullName>
    </recommendedName>
</protein>
<dbReference type="Proteomes" id="UP000257109">
    <property type="component" value="Unassembled WGS sequence"/>
</dbReference>
<keyword evidence="2" id="KW-1185">Reference proteome</keyword>
<dbReference type="EMBL" id="QJKJ01003522">
    <property type="protein sequence ID" value="RDX98031.1"/>
    <property type="molecule type" value="Genomic_DNA"/>
</dbReference>
<sequence>MDYDQELEELHSKAYENSWIYKLKVKQFHDNQILRKEFKVSQKVFLFHSRLKLIVGKLRSRWDGPFVITNVFPYGAVEVQDEANSKTFQVTEHQLKHFHEGSTPIVEEVDNISLLEQNQTTPFDQSPHSLYILAMH</sequence>
<reference evidence="1" key="1">
    <citation type="submission" date="2018-05" db="EMBL/GenBank/DDBJ databases">
        <title>Draft genome of Mucuna pruriens seed.</title>
        <authorList>
            <person name="Nnadi N.E."/>
            <person name="Vos R."/>
            <person name="Hasami M.H."/>
            <person name="Devisetty U.K."/>
            <person name="Aguiy J.C."/>
        </authorList>
    </citation>
    <scope>NUCLEOTIDE SEQUENCE [LARGE SCALE GENOMIC DNA]</scope>
    <source>
        <strain evidence="1">JCA_2017</strain>
    </source>
</reference>
<dbReference type="AlphaFoldDB" id="A0A371H5H2"/>
<name>A0A371H5H2_MUCPR</name>
<accession>A0A371H5H2</accession>
<evidence type="ECO:0000313" key="1">
    <source>
        <dbReference type="EMBL" id="RDX98031.1"/>
    </source>
</evidence>
<evidence type="ECO:0008006" key="3">
    <source>
        <dbReference type="Google" id="ProtNLM"/>
    </source>
</evidence>
<dbReference type="OrthoDB" id="1703891at2759"/>